<accession>A0A164FPU0</accession>
<reference evidence="2 3" key="1">
    <citation type="submission" date="2015-09" db="EMBL/GenBank/DDBJ databases">
        <title>Bacillus cereus food isolates.</title>
        <authorList>
            <person name="Boekhorst J."/>
        </authorList>
    </citation>
    <scope>NUCLEOTIDE SEQUENCE [LARGE SCALE GENOMIC DNA]</scope>
    <source>
        <strain evidence="2 3">B4082</strain>
    </source>
</reference>
<feature type="transmembrane region" description="Helical" evidence="1">
    <location>
        <begin position="83"/>
        <end position="104"/>
    </location>
</feature>
<comment type="caution">
    <text evidence="2">The sequence shown here is derived from an EMBL/GenBank/DDBJ whole genome shotgun (WGS) entry which is preliminary data.</text>
</comment>
<name>A0A164FPU0_BACCE</name>
<sequence>MRSRKETIPFREFMDRSYKDKEKNIRKYNSLSPFAFLHMPDQVLHTYIGLGVMGMILIGAVMLEKYLVRQDYISAAKFVSEVLYHGTRISGVCLIGYIFVRIVIMF</sequence>
<dbReference type="PATRIC" id="fig|1396.539.peg.4912"/>
<gene>
    <name evidence="2" type="ORF">B4082_2378</name>
</gene>
<organism evidence="2 3">
    <name type="scientific">Bacillus cereus</name>
    <dbReference type="NCBI Taxonomy" id="1396"/>
    <lineage>
        <taxon>Bacteria</taxon>
        <taxon>Bacillati</taxon>
        <taxon>Bacillota</taxon>
        <taxon>Bacilli</taxon>
        <taxon>Bacillales</taxon>
        <taxon>Bacillaceae</taxon>
        <taxon>Bacillus</taxon>
        <taxon>Bacillus cereus group</taxon>
    </lineage>
</organism>
<keyword evidence="1" id="KW-1133">Transmembrane helix</keyword>
<keyword evidence="1" id="KW-0812">Transmembrane</keyword>
<proteinExistence type="predicted"/>
<dbReference type="AlphaFoldDB" id="A0A164FPU0"/>
<dbReference type="RefSeq" id="WP_063222631.1">
    <property type="nucleotide sequence ID" value="NZ_JBAWLH010000065.1"/>
</dbReference>
<feature type="transmembrane region" description="Helical" evidence="1">
    <location>
        <begin position="44"/>
        <end position="63"/>
    </location>
</feature>
<evidence type="ECO:0000256" key="1">
    <source>
        <dbReference type="SAM" id="Phobius"/>
    </source>
</evidence>
<keyword evidence="1" id="KW-0472">Membrane</keyword>
<evidence type="ECO:0000313" key="3">
    <source>
        <dbReference type="Proteomes" id="UP000076501"/>
    </source>
</evidence>
<dbReference type="EMBL" id="LJKA01000037">
    <property type="protein sequence ID" value="KZD36349.1"/>
    <property type="molecule type" value="Genomic_DNA"/>
</dbReference>
<dbReference type="Proteomes" id="UP000076501">
    <property type="component" value="Unassembled WGS sequence"/>
</dbReference>
<protein>
    <submittedName>
        <fullName evidence="2">Uncharacterized protein</fullName>
    </submittedName>
</protein>
<evidence type="ECO:0000313" key="2">
    <source>
        <dbReference type="EMBL" id="KZD36349.1"/>
    </source>
</evidence>